<comment type="caution">
    <text evidence="1">The sequence shown here is derived from an EMBL/GenBank/DDBJ whole genome shotgun (WGS) entry which is preliminary data.</text>
</comment>
<reference evidence="1 2" key="1">
    <citation type="journal article" date="2006" name="Science">
        <title>The genome of black cottonwood, Populus trichocarpa (Torr. &amp; Gray).</title>
        <authorList>
            <person name="Tuskan G.A."/>
            <person name="Difazio S."/>
            <person name="Jansson S."/>
            <person name="Bohlmann J."/>
            <person name="Grigoriev I."/>
            <person name="Hellsten U."/>
            <person name="Putnam N."/>
            <person name="Ralph S."/>
            <person name="Rombauts S."/>
            <person name="Salamov A."/>
            <person name="Schein J."/>
            <person name="Sterck L."/>
            <person name="Aerts A."/>
            <person name="Bhalerao R.R."/>
            <person name="Bhalerao R.P."/>
            <person name="Blaudez D."/>
            <person name="Boerjan W."/>
            <person name="Brun A."/>
            <person name="Brunner A."/>
            <person name="Busov V."/>
            <person name="Campbell M."/>
            <person name="Carlson J."/>
            <person name="Chalot M."/>
            <person name="Chapman J."/>
            <person name="Chen G.L."/>
            <person name="Cooper D."/>
            <person name="Coutinho P.M."/>
            <person name="Couturier J."/>
            <person name="Covert S."/>
            <person name="Cronk Q."/>
            <person name="Cunningham R."/>
            <person name="Davis J."/>
            <person name="Degroeve S."/>
            <person name="Dejardin A."/>
            <person name="Depamphilis C."/>
            <person name="Detter J."/>
            <person name="Dirks B."/>
            <person name="Dubchak I."/>
            <person name="Duplessis S."/>
            <person name="Ehlting J."/>
            <person name="Ellis B."/>
            <person name="Gendler K."/>
            <person name="Goodstein D."/>
            <person name="Gribskov M."/>
            <person name="Grimwood J."/>
            <person name="Groover A."/>
            <person name="Gunter L."/>
            <person name="Hamberger B."/>
            <person name="Heinze B."/>
            <person name="Helariutta Y."/>
            <person name="Henrissat B."/>
            <person name="Holligan D."/>
            <person name="Holt R."/>
            <person name="Huang W."/>
            <person name="Islam-Faridi N."/>
            <person name="Jones S."/>
            <person name="Jones-Rhoades M."/>
            <person name="Jorgensen R."/>
            <person name="Joshi C."/>
            <person name="Kangasjarvi J."/>
            <person name="Karlsson J."/>
            <person name="Kelleher C."/>
            <person name="Kirkpatrick R."/>
            <person name="Kirst M."/>
            <person name="Kohler A."/>
            <person name="Kalluri U."/>
            <person name="Larimer F."/>
            <person name="Leebens-Mack J."/>
            <person name="Leple J.C."/>
            <person name="Locascio P."/>
            <person name="Lou Y."/>
            <person name="Lucas S."/>
            <person name="Martin F."/>
            <person name="Montanini B."/>
            <person name="Napoli C."/>
            <person name="Nelson D.R."/>
            <person name="Nelson C."/>
            <person name="Nieminen K."/>
            <person name="Nilsson O."/>
            <person name="Pereda V."/>
            <person name="Peter G."/>
            <person name="Philippe R."/>
            <person name="Pilate G."/>
            <person name="Poliakov A."/>
            <person name="Razumovskaya J."/>
            <person name="Richardson P."/>
            <person name="Rinaldi C."/>
            <person name="Ritland K."/>
            <person name="Rouze P."/>
            <person name="Ryaboy D."/>
            <person name="Schmutz J."/>
            <person name="Schrader J."/>
            <person name="Segerman B."/>
            <person name="Shin H."/>
            <person name="Siddiqui A."/>
            <person name="Sterky F."/>
            <person name="Terry A."/>
            <person name="Tsai C.J."/>
            <person name="Uberbacher E."/>
            <person name="Unneberg P."/>
            <person name="Vahala J."/>
            <person name="Wall K."/>
            <person name="Wessler S."/>
            <person name="Yang G."/>
            <person name="Yin T."/>
            <person name="Douglas C."/>
            <person name="Marra M."/>
            <person name="Sandberg G."/>
            <person name="Van de Peer Y."/>
            <person name="Rokhsar D."/>
        </authorList>
    </citation>
    <scope>NUCLEOTIDE SEQUENCE [LARGE SCALE GENOMIC DNA]</scope>
    <source>
        <strain evidence="2">cv. Nisqually</strain>
    </source>
</reference>
<name>A0ACC0T7S7_POPTR</name>
<protein>
    <submittedName>
        <fullName evidence="1">Uncharacterized protein</fullName>
    </submittedName>
</protein>
<evidence type="ECO:0000313" key="1">
    <source>
        <dbReference type="EMBL" id="KAI9397634.1"/>
    </source>
</evidence>
<sequence>MASSKRWASIISSIASFLHFFIIIFQVPVFRVPCRTGTCTSPIEVMSSHLIATELYPAFGPKALLYPGAIARSYSKNRTFPSYSKLSKLYNLTNLRKTSKSTDLQHLEILAGSYLAVAGAVLGLIRLGRTSLFGTLLILWGFVREVILKNSANMNSARSIHIYPVTMCIALLCAFLTIRKDVRKLIRCCRTRRGAKLRELKLRFPDKMFDGSLAMPFHTLNPCHLLGHVNTHRALHKSRLQPVLAIPPSSILLHTDESGKFPDSKKGSGLRGRDSSDSLLSQANTVGIIGGISVNSALNFLKKLVQGSSKEGKDCFPFVLCSDPVLNKELLSHERNSCPCPRRHNEKSPSDHSAIAENLQNKRVFLEKSGVQCIVMPCHILHSWHDEVSKGCSLPFLHMGECVARELKEAKLKPLEAGSPLRIGLLASNATLAAGFYQEKLQNEGFEVVLPDKATMEHTIIPAIEALDRNDMEGAQNLLRIALQVLLVRAVNTVILASEEMRDVLPEDDPLLKKCIDPMDALARSTIKWAQAADKGT</sequence>
<keyword evidence="2" id="KW-1185">Reference proteome</keyword>
<gene>
    <name evidence="1" type="ORF">POPTR_003G061800v4</name>
</gene>
<organism evidence="1 2">
    <name type="scientific">Populus trichocarpa</name>
    <name type="common">Western balsam poplar</name>
    <name type="synonym">Populus balsamifera subsp. trichocarpa</name>
    <dbReference type="NCBI Taxonomy" id="3694"/>
    <lineage>
        <taxon>Eukaryota</taxon>
        <taxon>Viridiplantae</taxon>
        <taxon>Streptophyta</taxon>
        <taxon>Embryophyta</taxon>
        <taxon>Tracheophyta</taxon>
        <taxon>Spermatophyta</taxon>
        <taxon>Magnoliopsida</taxon>
        <taxon>eudicotyledons</taxon>
        <taxon>Gunneridae</taxon>
        <taxon>Pentapetalae</taxon>
        <taxon>rosids</taxon>
        <taxon>fabids</taxon>
        <taxon>Malpighiales</taxon>
        <taxon>Salicaceae</taxon>
        <taxon>Saliceae</taxon>
        <taxon>Populus</taxon>
    </lineage>
</organism>
<evidence type="ECO:0000313" key="2">
    <source>
        <dbReference type="Proteomes" id="UP000006729"/>
    </source>
</evidence>
<dbReference type="Proteomes" id="UP000006729">
    <property type="component" value="Chromosome 3"/>
</dbReference>
<accession>A0ACC0T7S7</accession>
<proteinExistence type="predicted"/>
<dbReference type="EMBL" id="CM009292">
    <property type="protein sequence ID" value="KAI9397634.1"/>
    <property type="molecule type" value="Genomic_DNA"/>
</dbReference>